<dbReference type="KEGG" id="but:X994_753"/>
<comment type="caution">
    <text evidence="1">The sequence shown here is derived from an EMBL/GenBank/DDBJ whole genome shotgun (WGS) entry which is preliminary data.</text>
</comment>
<dbReference type="InterPro" id="IPR016084">
    <property type="entry name" value="Haem_Oase-like_multi-hlx"/>
</dbReference>
<protein>
    <submittedName>
        <fullName evidence="1">Uncharacterized protein</fullName>
    </submittedName>
</protein>
<dbReference type="Proteomes" id="UP000030475">
    <property type="component" value="Unassembled WGS sequence"/>
</dbReference>
<organism evidence="1 2">
    <name type="scientific">Burkholderia pseudomallei</name>
    <name type="common">Pseudomonas pseudomallei</name>
    <dbReference type="NCBI Taxonomy" id="28450"/>
    <lineage>
        <taxon>Bacteria</taxon>
        <taxon>Pseudomonadati</taxon>
        <taxon>Pseudomonadota</taxon>
        <taxon>Betaproteobacteria</taxon>
        <taxon>Burkholderiales</taxon>
        <taxon>Burkholderiaceae</taxon>
        <taxon>Burkholderia</taxon>
        <taxon>pseudomallei group</taxon>
    </lineage>
</organism>
<dbReference type="RefSeq" id="WP_004521420.1">
    <property type="nucleotide sequence ID" value="NZ_CAUYGW010000003.1"/>
</dbReference>
<name>A0A095JKS1_BURPE</name>
<accession>A0A095JKS1</accession>
<sequence>MREILETIHKKKAALLDHPVFPQLESVTLPEIKEMMRVWSPLLIHLAMTFRDINRMYYHYEKPENELEIAINDHVDVDTEHWHMMVSDIKTLGVNNRAFDCESAINVIWADLGGPVRKYMYSLVSRARQCGSCPLLKMASMEAGEATSKVFFTTSRRLAAAYEADTGNTLRYLGAEHIDSELDHSINESVFFGEPLSADKRAQAQSIVDDHFRSFIAFLDYKYEVNKLALAH</sequence>
<reference evidence="1 2" key="1">
    <citation type="submission" date="2014-08" db="EMBL/GenBank/DDBJ databases">
        <authorList>
            <person name="Bunnell A."/>
            <person name="Chain P.S."/>
            <person name="Chertkov O."/>
            <person name="Currie B.J."/>
            <person name="Daligault H.E."/>
            <person name="Davenport K.W."/>
            <person name="Davis C."/>
            <person name="Gleasner C.D."/>
            <person name="Johnson S.L."/>
            <person name="Kaestli M."/>
            <person name="Koren S."/>
            <person name="Kunde Y.A."/>
            <person name="Mayo M."/>
            <person name="McMurry K.K."/>
            <person name="Price E.P."/>
            <person name="Reitenga K.G."/>
            <person name="Robison R."/>
            <person name="Rosovitz M.J."/>
            <person name="Sarovich D.S."/>
            <person name="Teshima H."/>
        </authorList>
    </citation>
    <scope>NUCLEOTIDE SEQUENCE [LARGE SCALE GENOMIC DNA]</scope>
    <source>
        <strain evidence="1 2">MSHR44</strain>
    </source>
</reference>
<gene>
    <name evidence="1" type="ORF">Y036_74</name>
</gene>
<dbReference type="OrthoDB" id="6693353at2"/>
<dbReference type="AlphaFoldDB" id="A0A095JKS1"/>
<dbReference type="Gene3D" id="1.20.910.10">
    <property type="entry name" value="Heme oxygenase-like"/>
    <property type="match status" value="1"/>
</dbReference>
<proteinExistence type="predicted"/>
<dbReference type="EMBL" id="JQIM01000010">
    <property type="protein sequence ID" value="KGX08148.1"/>
    <property type="molecule type" value="Genomic_DNA"/>
</dbReference>
<evidence type="ECO:0000313" key="1">
    <source>
        <dbReference type="EMBL" id="KGX08148.1"/>
    </source>
</evidence>
<evidence type="ECO:0000313" key="2">
    <source>
        <dbReference type="Proteomes" id="UP000030475"/>
    </source>
</evidence>